<name>A0A7J7E0D9_TRIWF</name>
<sequence>MELQEFEPIIGEAKPELESSDSSPLGPFLFHVYASDSSHLKFSVTDFRSNTFEVVRSLSQLEDMRDSIGIGGSWSEFVDYIIASFKSEDVKLALERHPKSDGAAHAKLIAQKSKGMPRISISLTKLVDAAASEAVATLSLQLFKVFKSMQHLLVQEKKHPYRSMEVTSTEKEKNERIQSQLELPSKKQKLQKMNSSDRADASSTLDSNGLRNSPAKRASQDLGSTKVANRVLPAYRRARVRGAHLQDTEDDGDS</sequence>
<accession>A0A7J7E0D9</accession>
<dbReference type="PANTHER" id="PTHR35770:SF1">
    <property type="entry name" value="U2 SMALL NUCLEAR RIBONUCLEOPROTEIN AUXILIARY FACTOR-LIKE PROTEIN"/>
    <property type="match status" value="1"/>
</dbReference>
<dbReference type="FunCoup" id="A0A7J7E0D9">
    <property type="interactions" value="1728"/>
</dbReference>
<evidence type="ECO:0000313" key="2">
    <source>
        <dbReference type="EMBL" id="KAF5751786.1"/>
    </source>
</evidence>
<proteinExistence type="predicted"/>
<gene>
    <name evidence="2" type="ORF">HS088_TW02G00804</name>
</gene>
<dbReference type="PANTHER" id="PTHR35770">
    <property type="entry name" value="U2 SMALL NUCLEAR RIBONUCLEOPROTEIN AUXILIARY FACTOR-LIKE PROTEIN"/>
    <property type="match status" value="1"/>
</dbReference>
<keyword evidence="3" id="KW-1185">Reference proteome</keyword>
<organism evidence="2 3">
    <name type="scientific">Tripterygium wilfordii</name>
    <name type="common">Thunder God vine</name>
    <dbReference type="NCBI Taxonomy" id="458696"/>
    <lineage>
        <taxon>Eukaryota</taxon>
        <taxon>Viridiplantae</taxon>
        <taxon>Streptophyta</taxon>
        <taxon>Embryophyta</taxon>
        <taxon>Tracheophyta</taxon>
        <taxon>Spermatophyta</taxon>
        <taxon>Magnoliopsida</taxon>
        <taxon>eudicotyledons</taxon>
        <taxon>Gunneridae</taxon>
        <taxon>Pentapetalae</taxon>
        <taxon>rosids</taxon>
        <taxon>fabids</taxon>
        <taxon>Celastrales</taxon>
        <taxon>Celastraceae</taxon>
        <taxon>Tripterygium</taxon>
    </lineage>
</organism>
<evidence type="ECO:0000256" key="1">
    <source>
        <dbReference type="SAM" id="MobiDB-lite"/>
    </source>
</evidence>
<dbReference type="AlphaFoldDB" id="A0A7J7E0D9"/>
<comment type="caution">
    <text evidence="2">The sequence shown here is derived from an EMBL/GenBank/DDBJ whole genome shotgun (WGS) entry which is preliminary data.</text>
</comment>
<feature type="compositionally biased region" description="Polar residues" evidence="1">
    <location>
        <begin position="201"/>
        <end position="211"/>
    </location>
</feature>
<reference evidence="2 3" key="1">
    <citation type="journal article" date="2020" name="Nat. Commun.">
        <title>Genome of Tripterygium wilfordii and identification of cytochrome P450 involved in triptolide biosynthesis.</title>
        <authorList>
            <person name="Tu L."/>
            <person name="Su P."/>
            <person name="Zhang Z."/>
            <person name="Gao L."/>
            <person name="Wang J."/>
            <person name="Hu T."/>
            <person name="Zhou J."/>
            <person name="Zhang Y."/>
            <person name="Zhao Y."/>
            <person name="Liu Y."/>
            <person name="Song Y."/>
            <person name="Tong Y."/>
            <person name="Lu Y."/>
            <person name="Yang J."/>
            <person name="Xu C."/>
            <person name="Jia M."/>
            <person name="Peters R.J."/>
            <person name="Huang L."/>
            <person name="Gao W."/>
        </authorList>
    </citation>
    <scope>NUCLEOTIDE SEQUENCE [LARGE SCALE GENOMIC DNA]</scope>
    <source>
        <strain evidence="3">cv. XIE 37</strain>
        <tissue evidence="2">Leaf</tissue>
    </source>
</reference>
<feature type="region of interest" description="Disordered" evidence="1">
    <location>
        <begin position="164"/>
        <end position="233"/>
    </location>
</feature>
<dbReference type="InParanoid" id="A0A7J7E0D9"/>
<protein>
    <submittedName>
        <fullName evidence="2">Uncharacterized protein</fullName>
    </submittedName>
</protein>
<evidence type="ECO:0000313" key="3">
    <source>
        <dbReference type="Proteomes" id="UP000593562"/>
    </source>
</evidence>
<dbReference type="OrthoDB" id="775087at2759"/>
<dbReference type="EMBL" id="JAAARO010000002">
    <property type="protein sequence ID" value="KAF5751786.1"/>
    <property type="molecule type" value="Genomic_DNA"/>
</dbReference>
<dbReference type="Proteomes" id="UP000593562">
    <property type="component" value="Unassembled WGS sequence"/>
</dbReference>